<organism evidence="1 2">
    <name type="scientific">Rhodotorula taiwanensis</name>
    <dbReference type="NCBI Taxonomy" id="741276"/>
    <lineage>
        <taxon>Eukaryota</taxon>
        <taxon>Fungi</taxon>
        <taxon>Dikarya</taxon>
        <taxon>Basidiomycota</taxon>
        <taxon>Pucciniomycotina</taxon>
        <taxon>Microbotryomycetes</taxon>
        <taxon>Sporidiobolales</taxon>
        <taxon>Sporidiobolaceae</taxon>
        <taxon>Rhodotorula</taxon>
    </lineage>
</organism>
<dbReference type="Proteomes" id="UP000237144">
    <property type="component" value="Unassembled WGS sequence"/>
</dbReference>
<sequence>MCNDFVGKGDTYIRPPKDPLPELGDRDGFKRVGRDFVIYIVRHASLEMHLPTEARNDLPDLPLVLSMPYIYETYTQKIRLDESAKWHSELCHRLLVLQHYSARMRLAMKIRPVDKAELSRTTKDLVRSYEALKVFVQTVPDRALAPAATRQIDMMLMPLSMIF</sequence>
<evidence type="ECO:0000313" key="1">
    <source>
        <dbReference type="EMBL" id="POY74264.1"/>
    </source>
</evidence>
<reference evidence="1 2" key="1">
    <citation type="journal article" date="2018" name="Front. Microbiol.">
        <title>Prospects for Fungal Bioremediation of Acidic Radioactive Waste Sites: Characterization and Genome Sequence of Rhodotorula taiwanensis MD1149.</title>
        <authorList>
            <person name="Tkavc R."/>
            <person name="Matrosova V.Y."/>
            <person name="Grichenko O.E."/>
            <person name="Gostincar C."/>
            <person name="Volpe R.P."/>
            <person name="Klimenkova P."/>
            <person name="Gaidamakova E.K."/>
            <person name="Zhou C.E."/>
            <person name="Stewart B.J."/>
            <person name="Lyman M.G."/>
            <person name="Malfatti S.A."/>
            <person name="Rubinfeld B."/>
            <person name="Courtot M."/>
            <person name="Singh J."/>
            <person name="Dalgard C.L."/>
            <person name="Hamilton T."/>
            <person name="Frey K.G."/>
            <person name="Gunde-Cimerman N."/>
            <person name="Dugan L."/>
            <person name="Daly M.J."/>
        </authorList>
    </citation>
    <scope>NUCLEOTIDE SEQUENCE [LARGE SCALE GENOMIC DNA]</scope>
    <source>
        <strain evidence="1 2">MD1149</strain>
    </source>
</reference>
<proteinExistence type="predicted"/>
<dbReference type="EMBL" id="PJQD01000026">
    <property type="protein sequence ID" value="POY74264.1"/>
    <property type="molecule type" value="Genomic_DNA"/>
</dbReference>
<evidence type="ECO:0000313" key="2">
    <source>
        <dbReference type="Proteomes" id="UP000237144"/>
    </source>
</evidence>
<protein>
    <submittedName>
        <fullName evidence="1">Uncharacterized protein</fullName>
    </submittedName>
</protein>
<accession>A0A2S5BBW3</accession>
<gene>
    <name evidence="1" type="ORF">BMF94_2702</name>
</gene>
<comment type="caution">
    <text evidence="1">The sequence shown here is derived from an EMBL/GenBank/DDBJ whole genome shotgun (WGS) entry which is preliminary data.</text>
</comment>
<dbReference type="AlphaFoldDB" id="A0A2S5BBW3"/>
<name>A0A2S5BBW3_9BASI</name>
<keyword evidence="2" id="KW-1185">Reference proteome</keyword>